<comment type="caution">
    <text evidence="1">The sequence shown here is derived from an EMBL/GenBank/DDBJ whole genome shotgun (WGS) entry which is preliminary data.</text>
</comment>
<dbReference type="AlphaFoldDB" id="A0A6G3SLE8"/>
<gene>
    <name evidence="1" type="ORF">G3I43_06245</name>
</gene>
<sequence length="83" mass="8912">MPCDPPADRALLRIEPLHATPGTLPTPAVEDRWAFEAKQDAQRVMIYLPGDGAVLVRSRSGADITAAYPDSSPFPRAAAAARR</sequence>
<evidence type="ECO:0008006" key="2">
    <source>
        <dbReference type="Google" id="ProtNLM"/>
    </source>
</evidence>
<dbReference type="EMBL" id="JAAGMK010000158">
    <property type="protein sequence ID" value="NEB83784.1"/>
    <property type="molecule type" value="Genomic_DNA"/>
</dbReference>
<organism evidence="1">
    <name type="scientific">Streptomyces anulatus</name>
    <name type="common">Streptomyces chrysomallus</name>
    <dbReference type="NCBI Taxonomy" id="1892"/>
    <lineage>
        <taxon>Bacteria</taxon>
        <taxon>Bacillati</taxon>
        <taxon>Actinomycetota</taxon>
        <taxon>Actinomycetes</taxon>
        <taxon>Kitasatosporales</taxon>
        <taxon>Streptomycetaceae</taxon>
        <taxon>Streptomyces</taxon>
    </lineage>
</organism>
<name>A0A6G3SLE8_STRAQ</name>
<dbReference type="RefSeq" id="WP_164256821.1">
    <property type="nucleotide sequence ID" value="NZ_JAAGMK010000158.1"/>
</dbReference>
<dbReference type="SUPFAM" id="SSF56091">
    <property type="entry name" value="DNA ligase/mRNA capping enzyme, catalytic domain"/>
    <property type="match status" value="1"/>
</dbReference>
<dbReference type="Gene3D" id="3.30.1490.70">
    <property type="match status" value="1"/>
</dbReference>
<evidence type="ECO:0000313" key="1">
    <source>
        <dbReference type="EMBL" id="NEB83784.1"/>
    </source>
</evidence>
<accession>A0A6G3SLE8</accession>
<reference evidence="1" key="1">
    <citation type="submission" date="2020-01" db="EMBL/GenBank/DDBJ databases">
        <title>Insect and environment-associated Actinomycetes.</title>
        <authorList>
            <person name="Currrie C."/>
            <person name="Chevrette M."/>
            <person name="Carlson C."/>
            <person name="Stubbendieck R."/>
            <person name="Wendt-Pienkowski E."/>
        </authorList>
    </citation>
    <scope>NUCLEOTIDE SEQUENCE</scope>
    <source>
        <strain evidence="1">SID505</strain>
    </source>
</reference>
<dbReference type="Gene3D" id="3.30.470.30">
    <property type="entry name" value="DNA ligase/mRNA capping enzyme"/>
    <property type="match status" value="1"/>
</dbReference>
<proteinExistence type="predicted"/>
<protein>
    <recommendedName>
        <fullName evidence="2">ATP-dependent DNA ligase</fullName>
    </recommendedName>
</protein>